<proteinExistence type="predicted"/>
<dbReference type="EMBL" id="KZ507209">
    <property type="protein sequence ID" value="PKU37293.1"/>
    <property type="molecule type" value="Genomic_DNA"/>
</dbReference>
<name>A0A2I0TU76_LIMLA</name>
<dbReference type="OrthoDB" id="9632969at2759"/>
<evidence type="ECO:0000313" key="1">
    <source>
        <dbReference type="EMBL" id="PKU37293.1"/>
    </source>
</evidence>
<organism evidence="1 2">
    <name type="scientific">Limosa lapponica baueri</name>
    <dbReference type="NCBI Taxonomy" id="1758121"/>
    <lineage>
        <taxon>Eukaryota</taxon>
        <taxon>Metazoa</taxon>
        <taxon>Chordata</taxon>
        <taxon>Craniata</taxon>
        <taxon>Vertebrata</taxon>
        <taxon>Euteleostomi</taxon>
        <taxon>Archelosauria</taxon>
        <taxon>Archosauria</taxon>
        <taxon>Dinosauria</taxon>
        <taxon>Saurischia</taxon>
        <taxon>Theropoda</taxon>
        <taxon>Coelurosauria</taxon>
        <taxon>Aves</taxon>
        <taxon>Neognathae</taxon>
        <taxon>Neoaves</taxon>
        <taxon>Charadriiformes</taxon>
        <taxon>Scolopacidae</taxon>
        <taxon>Limosa</taxon>
    </lineage>
</organism>
<gene>
    <name evidence="1" type="ORF">llap_12409</name>
</gene>
<dbReference type="AlphaFoldDB" id="A0A2I0TU76"/>
<sequence>MLKERVPATHHATDGVAWSKWIALITQQTRMGNPSRPGILEVIMDWPEGKDFGMSPEEEVMRAEEAWQIDYITFPQTHLGKCHVLTMAEATTGWLETYPVSHATPWNTILGTQRQHDFIQATIVYC</sequence>
<evidence type="ECO:0000313" key="2">
    <source>
        <dbReference type="Proteomes" id="UP000233556"/>
    </source>
</evidence>
<dbReference type="Proteomes" id="UP000233556">
    <property type="component" value="Unassembled WGS sequence"/>
</dbReference>
<protein>
    <submittedName>
        <fullName evidence="1">Uncharacterized protein</fullName>
    </submittedName>
</protein>
<reference evidence="2" key="1">
    <citation type="submission" date="2017-11" db="EMBL/GenBank/DDBJ databases">
        <authorList>
            <person name="Lima N.C."/>
            <person name="Parody-Merino A.M."/>
            <person name="Battley P.F."/>
            <person name="Fidler A.E."/>
            <person name="Prosdocimi F."/>
        </authorList>
    </citation>
    <scope>NUCLEOTIDE SEQUENCE [LARGE SCALE GENOMIC DNA]</scope>
</reference>
<accession>A0A2I0TU76</accession>
<reference evidence="2" key="2">
    <citation type="submission" date="2017-12" db="EMBL/GenBank/DDBJ databases">
        <title>Genome sequence of the Bar-tailed Godwit (Limosa lapponica baueri).</title>
        <authorList>
            <person name="Lima N.C.B."/>
            <person name="Parody-Merino A.M."/>
            <person name="Battley P.F."/>
            <person name="Fidler A.E."/>
            <person name="Prosdocimi F."/>
        </authorList>
    </citation>
    <scope>NUCLEOTIDE SEQUENCE [LARGE SCALE GENOMIC DNA]</scope>
</reference>
<keyword evidence="2" id="KW-1185">Reference proteome</keyword>